<protein>
    <recommendedName>
        <fullName evidence="1">SAF domain-containing protein</fullName>
    </recommendedName>
</protein>
<feature type="domain" description="SAF" evidence="1">
    <location>
        <begin position="32"/>
        <end position="95"/>
    </location>
</feature>
<dbReference type="Proteomes" id="UP001501746">
    <property type="component" value="Unassembled WGS sequence"/>
</dbReference>
<dbReference type="CDD" id="cd11614">
    <property type="entry name" value="SAF_CpaB_FlgA_like"/>
    <property type="match status" value="1"/>
</dbReference>
<accession>A0ABP4Z6J8</accession>
<sequence length="197" mass="20316">MRIDPRLIIGVVLVVGSTVGVTSLVSGLDDASEVYTAATTLSPGDRITADDLVVERVRFGAPAIRYLEPDALPRDGLIVVSTVRKGELVPVASVDDVDRAGLATVVVSSRAALPRDVEVGALVDVWAAHRVERGAYDPPAVIVPGAEVAATTGGGGIVDGGAASVELLVPRERVAVLLEALAAEDVIDLVPTRPTDE</sequence>
<keyword evidence="3" id="KW-1185">Reference proteome</keyword>
<dbReference type="Pfam" id="PF08666">
    <property type="entry name" value="SAF"/>
    <property type="match status" value="1"/>
</dbReference>
<name>A0ABP4Z6J8_9MICO</name>
<gene>
    <name evidence="2" type="ORF">GCM10009750_28960</name>
</gene>
<reference evidence="3" key="1">
    <citation type="journal article" date="2019" name="Int. J. Syst. Evol. Microbiol.">
        <title>The Global Catalogue of Microorganisms (GCM) 10K type strain sequencing project: providing services to taxonomists for standard genome sequencing and annotation.</title>
        <authorList>
            <consortium name="The Broad Institute Genomics Platform"/>
            <consortium name="The Broad Institute Genome Sequencing Center for Infectious Disease"/>
            <person name="Wu L."/>
            <person name="Ma J."/>
        </authorList>
    </citation>
    <scope>NUCLEOTIDE SEQUENCE [LARGE SCALE GENOMIC DNA]</scope>
    <source>
        <strain evidence="3">JCM 14323</strain>
    </source>
</reference>
<evidence type="ECO:0000313" key="3">
    <source>
        <dbReference type="Proteomes" id="UP001501746"/>
    </source>
</evidence>
<dbReference type="InterPro" id="IPR013974">
    <property type="entry name" value="SAF"/>
</dbReference>
<proteinExistence type="predicted"/>
<dbReference type="EMBL" id="BAAANK010000008">
    <property type="protein sequence ID" value="GAA1841039.1"/>
    <property type="molecule type" value="Genomic_DNA"/>
</dbReference>
<organism evidence="2 3">
    <name type="scientific">Agromyces salentinus</name>
    <dbReference type="NCBI Taxonomy" id="269421"/>
    <lineage>
        <taxon>Bacteria</taxon>
        <taxon>Bacillati</taxon>
        <taxon>Actinomycetota</taxon>
        <taxon>Actinomycetes</taxon>
        <taxon>Micrococcales</taxon>
        <taxon>Microbacteriaceae</taxon>
        <taxon>Agromyces</taxon>
    </lineage>
</organism>
<evidence type="ECO:0000259" key="1">
    <source>
        <dbReference type="SMART" id="SM00858"/>
    </source>
</evidence>
<dbReference type="SMART" id="SM00858">
    <property type="entry name" value="SAF"/>
    <property type="match status" value="1"/>
</dbReference>
<evidence type="ECO:0000313" key="2">
    <source>
        <dbReference type="EMBL" id="GAA1841039.1"/>
    </source>
</evidence>
<comment type="caution">
    <text evidence="2">The sequence shown here is derived from an EMBL/GenBank/DDBJ whole genome shotgun (WGS) entry which is preliminary data.</text>
</comment>